<comment type="caution">
    <text evidence="3">The sequence shown here is derived from an EMBL/GenBank/DDBJ whole genome shotgun (WGS) entry which is preliminary data.</text>
</comment>
<dbReference type="OrthoDB" id="4382201at2"/>
<dbReference type="Proteomes" id="UP000265614">
    <property type="component" value="Unassembled WGS sequence"/>
</dbReference>
<dbReference type="EMBL" id="QZEZ01000004">
    <property type="protein sequence ID" value="RJK95939.1"/>
    <property type="molecule type" value="Genomic_DNA"/>
</dbReference>
<evidence type="ECO:0000313" key="3">
    <source>
        <dbReference type="EMBL" id="RJK95939.1"/>
    </source>
</evidence>
<evidence type="ECO:0000256" key="1">
    <source>
        <dbReference type="SAM" id="MobiDB-lite"/>
    </source>
</evidence>
<proteinExistence type="predicted"/>
<evidence type="ECO:0000313" key="4">
    <source>
        <dbReference type="Proteomes" id="UP000265614"/>
    </source>
</evidence>
<dbReference type="RefSeq" id="WP_119950365.1">
    <property type="nucleotide sequence ID" value="NZ_QZEZ01000004.1"/>
</dbReference>
<evidence type="ECO:0000259" key="2">
    <source>
        <dbReference type="Pfam" id="PF03432"/>
    </source>
</evidence>
<feature type="region of interest" description="Disordered" evidence="1">
    <location>
        <begin position="176"/>
        <end position="199"/>
    </location>
</feature>
<feature type="region of interest" description="Disordered" evidence="1">
    <location>
        <begin position="431"/>
        <end position="474"/>
    </location>
</feature>
<gene>
    <name evidence="3" type="ORF">D5H78_10110</name>
</gene>
<dbReference type="InterPro" id="IPR005094">
    <property type="entry name" value="Endonuclease_MobA/VirD2"/>
</dbReference>
<feature type="domain" description="MobA/VirD2-like nuclease" evidence="2">
    <location>
        <begin position="65"/>
        <end position="170"/>
    </location>
</feature>
<sequence length="474" mass="52595">MIGKIVRGSDVAGLLRYLYGPGRANEHTDPHLVGAWDDPQLLEPAVREGRHDVRRLANLLEQPLQACPRPPANPVWHCALRVAPTDPRLSDGQWGAVAREVLDRTGLVPPAAGASPEDIIGCRWVAVRHAEDHIHLVVTLAREDGRPARPSNDYYRVGRACRDLEDRYHLVRTAPRDRTAPRRPTRAETEKAARHARREAPRLTLRREVRIAAAGATSTEDFLDRLRNQGLLIRERHSRQHPALRTGYAVAWPGDHDDRGQPVWFGGSKLAPDLALPRLERRWARRGPNPRTADAVARREDVHVPAGRGQSVKLPVALFAQLRRLERELHHHSFMLREPDGLAALHDLLQLLARAVEGTRGGLLTDAVDNLHFRGARPDPDTRSTADARALQAFSNALTHHERGMEPSAAALWATLLPIVRRHLAPDGHKQLGRAVVGPPPTAPASATDGQGPASRHAKSQHDRVNLGRSPQRR</sequence>
<protein>
    <submittedName>
        <fullName evidence="3">Relaxase</fullName>
    </submittedName>
</protein>
<keyword evidence="4" id="KW-1185">Reference proteome</keyword>
<organism evidence="3 4">
    <name type="scientific">Vallicoccus soli</name>
    <dbReference type="NCBI Taxonomy" id="2339232"/>
    <lineage>
        <taxon>Bacteria</taxon>
        <taxon>Bacillati</taxon>
        <taxon>Actinomycetota</taxon>
        <taxon>Actinomycetes</taxon>
        <taxon>Motilibacterales</taxon>
        <taxon>Vallicoccaceae</taxon>
        <taxon>Vallicoccus</taxon>
    </lineage>
</organism>
<dbReference type="AlphaFoldDB" id="A0A3A3ZJU3"/>
<accession>A0A3A3ZJU3</accession>
<name>A0A3A3ZJU3_9ACTN</name>
<reference evidence="3 4" key="1">
    <citation type="submission" date="2018-09" db="EMBL/GenBank/DDBJ databases">
        <title>YIM 75000 draft genome.</title>
        <authorList>
            <person name="Tang S."/>
            <person name="Feng Y."/>
        </authorList>
    </citation>
    <scope>NUCLEOTIDE SEQUENCE [LARGE SCALE GENOMIC DNA]</scope>
    <source>
        <strain evidence="3 4">YIM 75000</strain>
    </source>
</reference>
<dbReference type="Pfam" id="PF03432">
    <property type="entry name" value="Relaxase"/>
    <property type="match status" value="1"/>
</dbReference>